<dbReference type="SUPFAM" id="SSF47240">
    <property type="entry name" value="Ferritin-like"/>
    <property type="match status" value="1"/>
</dbReference>
<evidence type="ECO:0000256" key="1">
    <source>
        <dbReference type="SAM" id="SignalP"/>
    </source>
</evidence>
<dbReference type="PANTHER" id="PTHR31694:SF8">
    <property type="entry name" value="STRESS RESPONSE PROTEIN RDS1P"/>
    <property type="match status" value="1"/>
</dbReference>
<dbReference type="Proteomes" id="UP000246991">
    <property type="component" value="Unassembled WGS sequence"/>
</dbReference>
<dbReference type="CDD" id="cd00657">
    <property type="entry name" value="Ferritin_like"/>
    <property type="match status" value="1"/>
</dbReference>
<dbReference type="OrthoDB" id="1001765at2759"/>
<dbReference type="InterPro" id="IPR012347">
    <property type="entry name" value="Ferritin-like"/>
</dbReference>
<evidence type="ECO:0008006" key="4">
    <source>
        <dbReference type="Google" id="ProtNLM"/>
    </source>
</evidence>
<gene>
    <name evidence="2" type="ORF">C7212DRAFT_190971</name>
</gene>
<dbReference type="InterPro" id="IPR052965">
    <property type="entry name" value="Pigment-catalase-like"/>
</dbReference>
<dbReference type="STRING" id="42249.A0A317SQB7"/>
<protein>
    <recommendedName>
        <fullName evidence="4">Ferritin-like domain-containing protein</fullName>
    </recommendedName>
</protein>
<name>A0A317SQB7_9PEZI</name>
<evidence type="ECO:0000313" key="2">
    <source>
        <dbReference type="EMBL" id="PWW76682.1"/>
    </source>
</evidence>
<comment type="caution">
    <text evidence="2">The sequence shown here is derived from an EMBL/GenBank/DDBJ whole genome shotgun (WGS) entry which is preliminary data.</text>
</comment>
<organism evidence="2 3">
    <name type="scientific">Tuber magnatum</name>
    <name type="common">white Piedmont truffle</name>
    <dbReference type="NCBI Taxonomy" id="42249"/>
    <lineage>
        <taxon>Eukaryota</taxon>
        <taxon>Fungi</taxon>
        <taxon>Dikarya</taxon>
        <taxon>Ascomycota</taxon>
        <taxon>Pezizomycotina</taxon>
        <taxon>Pezizomycetes</taxon>
        <taxon>Pezizales</taxon>
        <taxon>Tuberaceae</taxon>
        <taxon>Tuber</taxon>
    </lineage>
</organism>
<dbReference type="InterPro" id="IPR009078">
    <property type="entry name" value="Ferritin-like_SF"/>
</dbReference>
<accession>A0A317SQB7</accession>
<dbReference type="PROSITE" id="PS51257">
    <property type="entry name" value="PROKAR_LIPOPROTEIN"/>
    <property type="match status" value="1"/>
</dbReference>
<feature type="signal peptide" evidence="1">
    <location>
        <begin position="1"/>
        <end position="24"/>
    </location>
</feature>
<feature type="chain" id="PRO_5016460765" description="Ferritin-like domain-containing protein" evidence="1">
    <location>
        <begin position="25"/>
        <end position="327"/>
    </location>
</feature>
<keyword evidence="3" id="KW-1185">Reference proteome</keyword>
<dbReference type="AlphaFoldDB" id="A0A317SQB7"/>
<dbReference type="PANTHER" id="PTHR31694">
    <property type="entry name" value="DESICCATION-LIKE PROTEIN"/>
    <property type="match status" value="1"/>
</dbReference>
<keyword evidence="1" id="KW-0732">Signal</keyword>
<evidence type="ECO:0000313" key="3">
    <source>
        <dbReference type="Proteomes" id="UP000246991"/>
    </source>
</evidence>
<dbReference type="Pfam" id="PF13668">
    <property type="entry name" value="Ferritin_2"/>
    <property type="match status" value="1"/>
</dbReference>
<proteinExistence type="predicted"/>
<dbReference type="Gene3D" id="1.20.1260.10">
    <property type="match status" value="1"/>
</dbReference>
<dbReference type="EMBL" id="PYWC01000031">
    <property type="protein sequence ID" value="PWW76682.1"/>
    <property type="molecule type" value="Genomic_DNA"/>
</dbReference>
<sequence length="327" mass="34070">MTVIRKFLACASVGLAAFGCVTSAHPVSIPFHKRDAHPCPLGSEELHHQHSRRQAGAPALTDLDILQFALTLEHLEAAFYEQGFKKFPPSEFLALGLAQAQIDGLVQIGRTEAAHVTALMAAIAGAGATPVSPCTYDFKFTDAKSMVATAKVLEAVGVSAYLGAAPLVTDKKILSAAASIVTIESRHQTFIRTALREDPVPQAFDAAIGARQIFTLAASFITSCPPGSALPLQAFPSLNIVNAASVKSGSTLTLADTTAFPDGTTFCSFTAGETGTLFTPFSNGSCTVPPGLGGEVYVTITSSNTALTDDKILAGYALNFSSLTDES</sequence>
<reference evidence="2 3" key="1">
    <citation type="submission" date="2018-03" db="EMBL/GenBank/DDBJ databases">
        <title>Genomes of Pezizomycetes fungi and the evolution of truffles.</title>
        <authorList>
            <person name="Murat C."/>
            <person name="Payen T."/>
            <person name="Noel B."/>
            <person name="Kuo A."/>
            <person name="Martin F.M."/>
        </authorList>
    </citation>
    <scope>NUCLEOTIDE SEQUENCE [LARGE SCALE GENOMIC DNA]</scope>
    <source>
        <strain evidence="2">091103-1</strain>
    </source>
</reference>